<reference evidence="5" key="1">
    <citation type="submission" date="2015-09" db="EMBL/GenBank/DDBJ databases">
        <authorList>
            <consortium name="Pathogen Informatics"/>
        </authorList>
    </citation>
    <scope>NUCLEOTIDE SEQUENCE [LARGE SCALE GENOMIC DNA]</scope>
    <source>
        <strain evidence="5">Lake Konstanz</strain>
    </source>
</reference>
<feature type="region of interest" description="Disordered" evidence="2">
    <location>
        <begin position="207"/>
        <end position="241"/>
    </location>
</feature>
<dbReference type="PROSITE" id="PS50103">
    <property type="entry name" value="ZF_C3H1"/>
    <property type="match status" value="1"/>
</dbReference>
<dbReference type="PANTHER" id="PTHR37035:SF2">
    <property type="entry name" value="C3H1-TYPE DOMAIN-CONTAINING PROTEIN"/>
    <property type="match status" value="1"/>
</dbReference>
<feature type="compositionally biased region" description="Polar residues" evidence="2">
    <location>
        <begin position="1410"/>
        <end position="1422"/>
    </location>
</feature>
<feature type="region of interest" description="Disordered" evidence="2">
    <location>
        <begin position="277"/>
        <end position="297"/>
    </location>
</feature>
<feature type="compositionally biased region" description="Low complexity" evidence="2">
    <location>
        <begin position="1363"/>
        <end position="1377"/>
    </location>
</feature>
<feature type="compositionally biased region" description="Low complexity" evidence="2">
    <location>
        <begin position="15"/>
        <end position="29"/>
    </location>
</feature>
<feature type="region of interest" description="Disordered" evidence="2">
    <location>
        <begin position="1193"/>
        <end position="1269"/>
    </location>
</feature>
<feature type="compositionally biased region" description="Low complexity" evidence="2">
    <location>
        <begin position="230"/>
        <end position="241"/>
    </location>
</feature>
<feature type="compositionally biased region" description="Low complexity" evidence="2">
    <location>
        <begin position="897"/>
        <end position="912"/>
    </location>
</feature>
<feature type="region of interest" description="Disordered" evidence="2">
    <location>
        <begin position="332"/>
        <end position="399"/>
    </location>
</feature>
<keyword evidence="1" id="KW-0863">Zinc-finger</keyword>
<organism evidence="4 5">
    <name type="scientific">Bodo saltans</name>
    <name type="common">Flagellated protozoan</name>
    <dbReference type="NCBI Taxonomy" id="75058"/>
    <lineage>
        <taxon>Eukaryota</taxon>
        <taxon>Discoba</taxon>
        <taxon>Euglenozoa</taxon>
        <taxon>Kinetoplastea</taxon>
        <taxon>Metakinetoplastina</taxon>
        <taxon>Eubodonida</taxon>
        <taxon>Bodonidae</taxon>
        <taxon>Bodo</taxon>
    </lineage>
</organism>
<dbReference type="InterPro" id="IPR000571">
    <property type="entry name" value="Znf_CCCH"/>
</dbReference>
<feature type="compositionally biased region" description="Low complexity" evidence="2">
    <location>
        <begin position="285"/>
        <end position="297"/>
    </location>
</feature>
<dbReference type="EMBL" id="CYKH01000202">
    <property type="protein sequence ID" value="CUE84008.1"/>
    <property type="molecule type" value="Genomic_DNA"/>
</dbReference>
<feature type="compositionally biased region" description="Low complexity" evidence="2">
    <location>
        <begin position="356"/>
        <end position="374"/>
    </location>
</feature>
<feature type="region of interest" description="Disordered" evidence="2">
    <location>
        <begin position="665"/>
        <end position="746"/>
    </location>
</feature>
<evidence type="ECO:0000313" key="5">
    <source>
        <dbReference type="Proteomes" id="UP000051952"/>
    </source>
</evidence>
<keyword evidence="1" id="KW-0479">Metal-binding</keyword>
<feature type="region of interest" description="Disordered" evidence="2">
    <location>
        <begin position="1363"/>
        <end position="1428"/>
    </location>
</feature>
<feature type="compositionally biased region" description="Low complexity" evidence="2">
    <location>
        <begin position="334"/>
        <end position="349"/>
    </location>
</feature>
<protein>
    <recommendedName>
        <fullName evidence="3">C3H1-type domain-containing protein</fullName>
    </recommendedName>
</protein>
<dbReference type="PANTHER" id="PTHR37035">
    <property type="entry name" value="C3H1-TYPE DOMAIN-CONTAINING PROTEIN-RELATED"/>
    <property type="match status" value="1"/>
</dbReference>
<accession>A0A0S4IND5</accession>
<gene>
    <name evidence="4" type="ORF">BSAL_56780</name>
</gene>
<feature type="non-terminal residue" evidence="4">
    <location>
        <position position="1428"/>
    </location>
</feature>
<dbReference type="InterPro" id="IPR053125">
    <property type="entry name" value="RNA-bd_mRNA_stabilization_reg"/>
</dbReference>
<feature type="compositionally biased region" description="Low complexity" evidence="2">
    <location>
        <begin position="852"/>
        <end position="870"/>
    </location>
</feature>
<feature type="compositionally biased region" description="Low complexity" evidence="2">
    <location>
        <begin position="880"/>
        <end position="889"/>
    </location>
</feature>
<dbReference type="GO" id="GO:0008270">
    <property type="term" value="F:zinc ion binding"/>
    <property type="evidence" value="ECO:0007669"/>
    <property type="project" value="UniProtKB-KW"/>
</dbReference>
<feature type="compositionally biased region" description="Polar residues" evidence="2">
    <location>
        <begin position="74"/>
        <end position="87"/>
    </location>
</feature>
<feature type="compositionally biased region" description="Low complexity" evidence="2">
    <location>
        <begin position="36"/>
        <end position="46"/>
    </location>
</feature>
<feature type="compositionally biased region" description="Low complexity" evidence="2">
    <location>
        <begin position="1204"/>
        <end position="1244"/>
    </location>
</feature>
<keyword evidence="5" id="KW-1185">Reference proteome</keyword>
<evidence type="ECO:0000313" key="4">
    <source>
        <dbReference type="EMBL" id="CUE84008.1"/>
    </source>
</evidence>
<sequence>MSNNTFHHLFNATSSSSLLPSSVQQQQAPPSQPCGTSPSPAASPTAAHHDVHQNVPSESPNPTPRCGSPAGSFAGSQRSGAFQNFNTLPLGGGGGGSSNASPVHPGSPHQFSHSPIHHHHHSLAGGIGGNIRRNSETIDSGAHSPAHHFSPNHSVTSTLDPGAAFLGGSGSGFSMSGGGGGQLHSHGPLWNLGSSLTLDGSSLSTYPQSAGGVSGGLSTSSFVGGGMSRTTTTTTHNNNNNGPSMSVHLDPTTNQQFSHTGATAAVVLTHQPPRILQQQRRMPASSSSTTTGTSSSTAAPLLQHYHHQTRANQVFPISQQQQLNTYSSLLSIAQQQHQHQPPPSHFQQSGGNLAMQSQQQQQHRLQGAGSPLLSGGAGAGGPKRASSSSDQQQQQQQLTPHQLLHLQQQQAAAASQGRLIVVDPMRPKLRVPLTAITATRALTRSGANPSLCMLFLQGKCRQEGNCHQVHADPTIIQALREEAALQPTCCQEHGDSNDGLRPTEWPRHLVFHIQQVAVPLSSVAYTAGLKRFVEEAVSQHQYHQQLLQASTNSDPSTTKPTAVTAADVIGGYESHNCNSNNSQTTTAEMLSTATTASNAMITVGGKPLPAAASTSTMGETPGTLTTVASRLSVVSDVPLSVMIGGAAFTGGGGVLVGTPPKLVVGTDSVDDGNSPSNNSCGSATQQTSPQTLTGASVGGGGGGVDKWAFALPAGPHHDGSSQDSSMAPQMGGSAVSPPMSGHGDDLEDEAKFLASLTALEAQKHLQSGVKPPAAAVSTGAGIHTIEHSLAITSVCQLHFGAGDDQLSNNVATGGRPKQQPTGCRYGEDCKFLHVCRHIIRSELGAIMPQVVPTSSASPHLSSHHSGSSSPINAANRSHHATAAPSPSFGAPGGGAGSSSASPIPRAPSGISAHTGVSSLNASPVHFPTSAYHSPQTSFQVPGMIMQHVGVLISAQQAYGGGGSGQVQFLYDAQQMSLQSSSSLPPQHLFPQQQQQQQTMYVAQTDSDGNVTYVPCIIVNNNNNQQQQQQIGGSQQNMMIGGTQRALRGTNHNRIVSAAAVRFAHTCRTAPTAAAATAVECLVPSNTVRLTVSAWYASALVVLWSSAHAAAAPAAVASTTATSAAVFHPSAATTTTATTTTRKLWPTATISIAGVERRQLQRLVTATDEPYRENPIGSLNSEIPLLSSSLPYSPALSSHGAPSPQTLGNQNRNNNAAGLQQQQQHQAHYFSQAYQQQQGSASQQLTSAPPPPQHQQQQQQPPSAVPPGGNVITAANIQFQQQLQLMNGGSFAMASNNGSMAFSTASSFALPPPADARSATSVGISNNNDANSNNNAAAAAAAYFMMQQNTSLVGLSGSMVRPLSHTSSACASPPTASPRGRAMSFLPPMVPAPTAASSGAVATSSGTTGAHQQQLSTSNSNPSLGEDEL</sequence>
<evidence type="ECO:0000256" key="2">
    <source>
        <dbReference type="SAM" id="MobiDB-lite"/>
    </source>
</evidence>
<keyword evidence="1" id="KW-0862">Zinc</keyword>
<feature type="compositionally biased region" description="Low complexity" evidence="2">
    <location>
        <begin position="1391"/>
        <end position="1409"/>
    </location>
</feature>
<dbReference type="Proteomes" id="UP000051952">
    <property type="component" value="Unassembled WGS sequence"/>
</dbReference>
<evidence type="ECO:0000256" key="1">
    <source>
        <dbReference type="PROSITE-ProRule" id="PRU00723"/>
    </source>
</evidence>
<feature type="zinc finger region" description="C3H1-type" evidence="1">
    <location>
        <begin position="446"/>
        <end position="473"/>
    </location>
</feature>
<feature type="region of interest" description="Disordered" evidence="2">
    <location>
        <begin position="852"/>
        <end position="914"/>
    </location>
</feature>
<feature type="compositionally biased region" description="Polar residues" evidence="2">
    <location>
        <begin position="671"/>
        <end position="694"/>
    </location>
</feature>
<name>A0A0S4IND5_BODSA</name>
<feature type="compositionally biased region" description="Low complexity" evidence="2">
    <location>
        <begin position="382"/>
        <end position="399"/>
    </location>
</feature>
<feature type="domain" description="C3H1-type" evidence="3">
    <location>
        <begin position="446"/>
        <end position="473"/>
    </location>
</feature>
<feature type="region of interest" description="Disordered" evidence="2">
    <location>
        <begin position="15"/>
        <end position="155"/>
    </location>
</feature>
<dbReference type="VEuPathDB" id="TriTrypDB:BSAL_56780"/>
<evidence type="ECO:0000259" key="3">
    <source>
        <dbReference type="PROSITE" id="PS50103"/>
    </source>
</evidence>
<proteinExistence type="predicted"/>
<dbReference type="OrthoDB" id="265169at2759"/>